<dbReference type="EMBL" id="SCLC01001443">
    <property type="protein sequence ID" value="MBF4437888.1"/>
    <property type="molecule type" value="Genomic_DNA"/>
</dbReference>
<gene>
    <name evidence="3" type="ORF">ERJ77_26085</name>
</gene>
<dbReference type="Proteomes" id="UP000786185">
    <property type="component" value="Unassembled WGS sequence"/>
</dbReference>
<evidence type="ECO:0000313" key="4">
    <source>
        <dbReference type="Proteomes" id="UP000786185"/>
    </source>
</evidence>
<feature type="transmembrane region" description="Helical" evidence="1">
    <location>
        <begin position="46"/>
        <end position="67"/>
    </location>
</feature>
<evidence type="ECO:0000313" key="3">
    <source>
        <dbReference type="EMBL" id="MBF4437888.1"/>
    </source>
</evidence>
<feature type="non-terminal residue" evidence="3">
    <location>
        <position position="117"/>
    </location>
</feature>
<reference evidence="3" key="1">
    <citation type="journal article" date="2021" name="PeerJ">
        <title>Analysis of 44 Vibrio anguillarum genomes reveals high genetic diversity.</title>
        <authorList>
            <person name="Hansen M.J."/>
            <person name="Dalsgaard I."/>
        </authorList>
    </citation>
    <scope>NUCLEOTIDE SEQUENCE</scope>
    <source>
        <strain evidence="3">850617-1/1</strain>
    </source>
</reference>
<feature type="non-terminal residue" evidence="3">
    <location>
        <position position="1"/>
    </location>
</feature>
<accession>A0AAW4BMG9</accession>
<keyword evidence="1" id="KW-1133">Transmembrane helix</keyword>
<evidence type="ECO:0000259" key="2">
    <source>
        <dbReference type="Pfam" id="PF07916"/>
    </source>
</evidence>
<name>A0AAW4BMG9_VIBAN</name>
<dbReference type="Pfam" id="PF07916">
    <property type="entry name" value="TraG_N"/>
    <property type="match status" value="1"/>
</dbReference>
<keyword evidence="1" id="KW-0812">Transmembrane</keyword>
<proteinExistence type="predicted"/>
<protein>
    <submittedName>
        <fullName evidence="3">Conjugal transfer protein TraG</fullName>
    </submittedName>
</protein>
<feature type="transmembrane region" description="Helical" evidence="1">
    <location>
        <begin position="21"/>
        <end position="40"/>
    </location>
</feature>
<keyword evidence="1" id="KW-0472">Membrane</keyword>
<sequence>AAEQTLFQSIVRPMMTFFEGFIYAITPLMAFVIALGQIGMRMAGKYLLILLWIQLWMPVMAIINLYIHLTVAGKMSALDAFAGTEVPSFAGMMQMDSVLQTWIATGGMLASSVPAIS</sequence>
<dbReference type="AlphaFoldDB" id="A0AAW4BMG9"/>
<dbReference type="InterPro" id="IPR012931">
    <property type="entry name" value="TraG_N_Proteobacteria"/>
</dbReference>
<comment type="caution">
    <text evidence="3">The sequence shown here is derived from an EMBL/GenBank/DDBJ whole genome shotgun (WGS) entry which is preliminary data.</text>
</comment>
<organism evidence="3 4">
    <name type="scientific">Vibrio anguillarum</name>
    <name type="common">Listonella anguillarum</name>
    <dbReference type="NCBI Taxonomy" id="55601"/>
    <lineage>
        <taxon>Bacteria</taxon>
        <taxon>Pseudomonadati</taxon>
        <taxon>Pseudomonadota</taxon>
        <taxon>Gammaproteobacteria</taxon>
        <taxon>Vibrionales</taxon>
        <taxon>Vibrionaceae</taxon>
        <taxon>Vibrio</taxon>
    </lineage>
</organism>
<evidence type="ECO:0000256" key="1">
    <source>
        <dbReference type="SAM" id="Phobius"/>
    </source>
</evidence>
<feature type="domain" description="TraG N-terminal Proteobacteria" evidence="2">
    <location>
        <begin position="1"/>
        <end position="117"/>
    </location>
</feature>